<keyword evidence="1" id="KW-0472">Membrane</keyword>
<protein>
    <submittedName>
        <fullName evidence="2">Uncharacterized protein</fullName>
    </submittedName>
</protein>
<name>A0A6C0HES0_9ZZZZ</name>
<dbReference type="AlphaFoldDB" id="A0A6C0HES0"/>
<dbReference type="InterPro" id="IPR043929">
    <property type="entry name" value="DUF5755"/>
</dbReference>
<accession>A0A6C0HES0</accession>
<feature type="transmembrane region" description="Helical" evidence="1">
    <location>
        <begin position="12"/>
        <end position="30"/>
    </location>
</feature>
<keyword evidence="1" id="KW-1133">Transmembrane helix</keyword>
<reference evidence="2" key="1">
    <citation type="journal article" date="2020" name="Nature">
        <title>Giant virus diversity and host interactions through global metagenomics.</title>
        <authorList>
            <person name="Schulz F."/>
            <person name="Roux S."/>
            <person name="Paez-Espino D."/>
            <person name="Jungbluth S."/>
            <person name="Walsh D.A."/>
            <person name="Denef V.J."/>
            <person name="McMahon K.D."/>
            <person name="Konstantinidis K.T."/>
            <person name="Eloe-Fadrosh E.A."/>
            <person name="Kyrpides N.C."/>
            <person name="Woyke T."/>
        </authorList>
    </citation>
    <scope>NUCLEOTIDE SEQUENCE</scope>
    <source>
        <strain evidence="2">GVMAG-M-3300023179-97</strain>
    </source>
</reference>
<organism evidence="2">
    <name type="scientific">viral metagenome</name>
    <dbReference type="NCBI Taxonomy" id="1070528"/>
    <lineage>
        <taxon>unclassified sequences</taxon>
        <taxon>metagenomes</taxon>
        <taxon>organismal metagenomes</taxon>
    </lineage>
</organism>
<keyword evidence="1" id="KW-0812">Transmembrane</keyword>
<sequence length="200" mass="22630">MPRKCPPGIWCIKQNFVIGIVIILAIIYYLKRPTTINSSKYRRELKQTKQSKQSIQPTQIFNNVSGESRYSQAPEPLRYWQSTPDLRGALLPPGAIPINVSTRGIPQSFQQGGIIKVGEQILPLYGRQTGYRSNRYNYYTRTDSYNPVQLPVKYGRRNCMDDIGCDEILGGETVHISGIGKDGRVEVYNFDGPKYIPGIV</sequence>
<dbReference type="Pfam" id="PF19059">
    <property type="entry name" value="DUF5755"/>
    <property type="match status" value="1"/>
</dbReference>
<proteinExistence type="predicted"/>
<evidence type="ECO:0000313" key="2">
    <source>
        <dbReference type="EMBL" id="QHT78870.1"/>
    </source>
</evidence>
<evidence type="ECO:0000256" key="1">
    <source>
        <dbReference type="SAM" id="Phobius"/>
    </source>
</evidence>
<dbReference type="EMBL" id="MN739942">
    <property type="protein sequence ID" value="QHT78870.1"/>
    <property type="molecule type" value="Genomic_DNA"/>
</dbReference>